<reference evidence="2" key="2">
    <citation type="submission" date="2022-05" db="EMBL/GenBank/DDBJ databases">
        <authorList>
            <person name="Kim J.-S."/>
            <person name="Lee K."/>
            <person name="Suh M."/>
            <person name="Eom M."/>
            <person name="Kim J.-S."/>
            <person name="Kim D.-S."/>
            <person name="Ko S.-H."/>
            <person name="Shin Y."/>
            <person name="Lee J.-S."/>
        </authorList>
    </citation>
    <scope>NUCLEOTIDE SEQUENCE</scope>
    <source>
        <strain evidence="2">N237</strain>
    </source>
</reference>
<keyword evidence="3" id="KW-1185">Reference proteome</keyword>
<proteinExistence type="predicted"/>
<sequence>MQLEHAFTVPVPPAEAWTALMDIERVAGCMPGAVLESVDGDEFTGSVKVRLGPIGLTYKGKASFTEKDERGRRAVIVAQGRDARGNGTASATVTATLLDQDGGGTRVTVATDLNITGKPAQFGRGVMADVGNKLIGQFADCLADKLGSGPASDGGAEQPVPGATSTEPQSSATSTEPAAVPPARTPVATAPWNSAAEPAPIDLLASAGPALAKRLLPLAIPVLALVWWIVRRHRG</sequence>
<dbReference type="PANTHER" id="PTHR38588">
    <property type="entry name" value="BLL0334 PROTEIN"/>
    <property type="match status" value="1"/>
</dbReference>
<gene>
    <name evidence="2" type="ORF">M6D93_09585</name>
</gene>
<dbReference type="SUPFAM" id="SSF55961">
    <property type="entry name" value="Bet v1-like"/>
    <property type="match status" value="1"/>
</dbReference>
<evidence type="ECO:0000313" key="3">
    <source>
        <dbReference type="Proteomes" id="UP001056336"/>
    </source>
</evidence>
<reference evidence="2" key="1">
    <citation type="journal article" date="2018" name="Int. J. Syst. Evol. Microbiol.">
        <title>Jatrophihabitans telluris sp. nov., isolated from sediment soil of lava forest wetlands and the emended description of the genus Jatrophihabitans.</title>
        <authorList>
            <person name="Lee K.C."/>
            <person name="Suh M.K."/>
            <person name="Eom M.K."/>
            <person name="Kim K.K."/>
            <person name="Kim J.S."/>
            <person name="Kim D.S."/>
            <person name="Ko S.H."/>
            <person name="Shin Y.K."/>
            <person name="Lee J.S."/>
        </authorList>
    </citation>
    <scope>NUCLEOTIDE SEQUENCE</scope>
    <source>
        <strain evidence="2">N237</strain>
    </source>
</reference>
<feature type="compositionally biased region" description="Polar residues" evidence="1">
    <location>
        <begin position="163"/>
        <end position="176"/>
    </location>
</feature>
<protein>
    <submittedName>
        <fullName evidence="2">SRPBCC domain-containing protein</fullName>
    </submittedName>
</protein>
<evidence type="ECO:0000256" key="1">
    <source>
        <dbReference type="SAM" id="MobiDB-lite"/>
    </source>
</evidence>
<name>A0ABY4R5K7_9ACTN</name>
<dbReference type="CDD" id="cd07823">
    <property type="entry name" value="SRPBCC_5"/>
    <property type="match status" value="1"/>
</dbReference>
<dbReference type="PANTHER" id="PTHR38588:SF1">
    <property type="entry name" value="BLL0334 PROTEIN"/>
    <property type="match status" value="1"/>
</dbReference>
<accession>A0ABY4R5K7</accession>
<dbReference type="InterPro" id="IPR023393">
    <property type="entry name" value="START-like_dom_sf"/>
</dbReference>
<dbReference type="EMBL" id="CP097332">
    <property type="protein sequence ID" value="UQX90231.1"/>
    <property type="molecule type" value="Genomic_DNA"/>
</dbReference>
<dbReference type="InterPro" id="IPR010419">
    <property type="entry name" value="CO_DH_gsu"/>
</dbReference>
<evidence type="ECO:0000313" key="2">
    <source>
        <dbReference type="EMBL" id="UQX90231.1"/>
    </source>
</evidence>
<dbReference type="Gene3D" id="3.30.530.20">
    <property type="match status" value="1"/>
</dbReference>
<dbReference type="Proteomes" id="UP001056336">
    <property type="component" value="Chromosome"/>
</dbReference>
<feature type="region of interest" description="Disordered" evidence="1">
    <location>
        <begin position="149"/>
        <end position="190"/>
    </location>
</feature>
<dbReference type="Pfam" id="PF06240">
    <property type="entry name" value="COXG"/>
    <property type="match status" value="1"/>
</dbReference>
<dbReference type="RefSeq" id="WP_249774127.1">
    <property type="nucleotide sequence ID" value="NZ_CP097332.1"/>
</dbReference>
<organism evidence="2 3">
    <name type="scientific">Jatrophihabitans telluris</name>
    <dbReference type="NCBI Taxonomy" id="2038343"/>
    <lineage>
        <taxon>Bacteria</taxon>
        <taxon>Bacillati</taxon>
        <taxon>Actinomycetota</taxon>
        <taxon>Actinomycetes</taxon>
        <taxon>Jatrophihabitantales</taxon>
        <taxon>Jatrophihabitantaceae</taxon>
        <taxon>Jatrophihabitans</taxon>
    </lineage>
</organism>